<feature type="region of interest" description="Disordered" evidence="8">
    <location>
        <begin position="501"/>
        <end position="523"/>
    </location>
</feature>
<evidence type="ECO:0000313" key="11">
    <source>
        <dbReference type="EMBL" id="MBP1953623.1"/>
    </source>
</evidence>
<dbReference type="EMBL" id="JAGGKO010000001">
    <property type="protein sequence ID" value="MBP1953623.1"/>
    <property type="molecule type" value="Genomic_DNA"/>
</dbReference>
<feature type="active site" evidence="6">
    <location>
        <position position="250"/>
    </location>
</feature>
<dbReference type="OrthoDB" id="6342at2157"/>
<accession>A0A830FXZ1</accession>
<dbReference type="EC" id="1.2.1.3" evidence="5"/>
<dbReference type="Proteomes" id="UP000614609">
    <property type="component" value="Unassembled WGS sequence"/>
</dbReference>
<sequence length="523" mass="56744">MAPYGHYVDGDWRTGARAGAETFESRSPATRESLGEFARGTPTDVADAVAAAEAARAEWRALSYIDRAEYLWEIYHELRERHDELGEVVSRECGKEISEGRADVTEAWHMVEWAAGNARHPHGDVVPSEIAAKDAYMRRKPRGVVGCITPWNFPVAIPFWHMALALVEGNTVVWKPAEQTPYCAQIIAEMFDDTGIPDGVFNMVQGYGDAGNAIVENDAVDTVLFTGSAEVGHSIAEKLGGVPGRDVALEMGGKNAIVVTEKADLDIAVHAAVMSAFKTTGQRCVSAERLIVHEDVYDAFEARFVDLAADVAVGDPLDEETFMGPLADADQVAKFREYNELAREEGVDVLVDRADLDADEVPEGHEDGFWVGPFVYETEYDPELRCLHEEVFGPHVALIPYAGDVADAVEIHNAVDYGLAGAIISEDYRQINYYRDHAEVGLAYGNLPCIGAEVHLPFGGVKKSGHGPASAREAIEAVTERTAWTLNNATEIEMAQGLSATLSTGDEDEDVDGDVDGNGDGDE</sequence>
<dbReference type="SUPFAM" id="SSF53720">
    <property type="entry name" value="ALDH-like"/>
    <property type="match status" value="1"/>
</dbReference>
<reference evidence="10" key="2">
    <citation type="submission" date="2020-09" db="EMBL/GenBank/DDBJ databases">
        <authorList>
            <person name="Sun Q."/>
            <person name="Ohkuma M."/>
        </authorList>
    </citation>
    <scope>NUCLEOTIDE SEQUENCE</scope>
    <source>
        <strain evidence="10">JCM 16108</strain>
    </source>
</reference>
<dbReference type="PROSITE" id="PS00687">
    <property type="entry name" value="ALDEHYDE_DEHYDR_GLU"/>
    <property type="match status" value="1"/>
</dbReference>
<dbReference type="GO" id="GO:0004029">
    <property type="term" value="F:aldehyde dehydrogenase (NAD+) activity"/>
    <property type="evidence" value="ECO:0007669"/>
    <property type="project" value="UniProtKB-EC"/>
</dbReference>
<dbReference type="RefSeq" id="WP_188871003.1">
    <property type="nucleotide sequence ID" value="NZ_BMOO01000003.1"/>
</dbReference>
<evidence type="ECO:0000256" key="3">
    <source>
        <dbReference type="ARBA" id="ARBA00023002"/>
    </source>
</evidence>
<dbReference type="InterPro" id="IPR016163">
    <property type="entry name" value="Ald_DH_C"/>
</dbReference>
<dbReference type="PANTHER" id="PTHR43521:SF1">
    <property type="entry name" value="ALPHA-AMINOADIPIC SEMIALDEHYDE DEHYDROGENASE"/>
    <property type="match status" value="1"/>
</dbReference>
<protein>
    <recommendedName>
        <fullName evidence="5">aldehyde dehydrogenase (NAD(+))</fullName>
        <ecNumber evidence="5">1.2.1.3</ecNumber>
    </recommendedName>
</protein>
<dbReference type="AlphaFoldDB" id="A0A830FXZ1"/>
<dbReference type="InterPro" id="IPR044638">
    <property type="entry name" value="ALDH7A1-like"/>
</dbReference>
<evidence type="ECO:0000256" key="6">
    <source>
        <dbReference type="PROSITE-ProRule" id="PRU10007"/>
    </source>
</evidence>
<dbReference type="InterPro" id="IPR029510">
    <property type="entry name" value="Ald_DH_CS_GLU"/>
</dbReference>
<keyword evidence="3 7" id="KW-0560">Oxidoreductase</keyword>
<keyword evidence="4" id="KW-0520">NAD</keyword>
<dbReference type="Gene3D" id="3.40.309.10">
    <property type="entry name" value="Aldehyde Dehydrogenase, Chain A, domain 2"/>
    <property type="match status" value="1"/>
</dbReference>
<dbReference type="InterPro" id="IPR015590">
    <property type="entry name" value="Aldehyde_DH_dom"/>
</dbReference>
<name>A0A830FXZ1_9EURY</name>
<dbReference type="FunFam" id="3.40.605.10:FF:000007">
    <property type="entry name" value="NAD/NADP-dependent betaine aldehyde dehydrogenase"/>
    <property type="match status" value="1"/>
</dbReference>
<dbReference type="Pfam" id="PF00171">
    <property type="entry name" value="Aldedh"/>
    <property type="match status" value="1"/>
</dbReference>
<dbReference type="Proteomes" id="UP000765891">
    <property type="component" value="Unassembled WGS sequence"/>
</dbReference>
<dbReference type="PANTHER" id="PTHR43521">
    <property type="entry name" value="ALPHA-AMINOADIPIC SEMIALDEHYDE DEHYDROGENASE"/>
    <property type="match status" value="1"/>
</dbReference>
<feature type="domain" description="Aldehyde dehydrogenase" evidence="9">
    <location>
        <begin position="20"/>
        <end position="481"/>
    </location>
</feature>
<evidence type="ECO:0000313" key="12">
    <source>
        <dbReference type="Proteomes" id="UP000614609"/>
    </source>
</evidence>
<evidence type="ECO:0000256" key="4">
    <source>
        <dbReference type="ARBA" id="ARBA00023027"/>
    </source>
</evidence>
<dbReference type="InterPro" id="IPR016161">
    <property type="entry name" value="Ald_DH/histidinol_DH"/>
</dbReference>
<comment type="subunit">
    <text evidence="2">Homotetramer.</text>
</comment>
<organism evidence="10 12">
    <name type="scientific">Halarchaeum rubridurum</name>
    <dbReference type="NCBI Taxonomy" id="489911"/>
    <lineage>
        <taxon>Archaea</taxon>
        <taxon>Methanobacteriati</taxon>
        <taxon>Methanobacteriota</taxon>
        <taxon>Stenosarchaea group</taxon>
        <taxon>Halobacteria</taxon>
        <taxon>Halobacteriales</taxon>
        <taxon>Halobacteriaceae</taxon>
    </lineage>
</organism>
<dbReference type="EMBL" id="BMOO01000003">
    <property type="protein sequence ID" value="GGM63866.1"/>
    <property type="molecule type" value="Genomic_DNA"/>
</dbReference>
<proteinExistence type="inferred from homology"/>
<dbReference type="InterPro" id="IPR016162">
    <property type="entry name" value="Ald_DH_N"/>
</dbReference>
<evidence type="ECO:0000256" key="7">
    <source>
        <dbReference type="RuleBase" id="RU003345"/>
    </source>
</evidence>
<reference evidence="11" key="3">
    <citation type="submission" date="2021-03" db="EMBL/GenBank/DDBJ databases">
        <title>Genomic Encyclopedia of Type Strains, Phase IV (KMG-IV): sequencing the most valuable type-strain genomes for metagenomic binning, comparative biology and taxonomic classification.</title>
        <authorList>
            <person name="Goeker M."/>
        </authorList>
    </citation>
    <scope>NUCLEOTIDE SEQUENCE</scope>
    <source>
        <strain evidence="11">DSM 22443</strain>
    </source>
</reference>
<comment type="similarity">
    <text evidence="1 7">Belongs to the aldehyde dehydrogenase family.</text>
</comment>
<evidence type="ECO:0000256" key="2">
    <source>
        <dbReference type="ARBA" id="ARBA00011881"/>
    </source>
</evidence>
<evidence type="ECO:0000256" key="1">
    <source>
        <dbReference type="ARBA" id="ARBA00009986"/>
    </source>
</evidence>
<evidence type="ECO:0000256" key="5">
    <source>
        <dbReference type="ARBA" id="ARBA00024226"/>
    </source>
</evidence>
<keyword evidence="12" id="KW-1185">Reference proteome</keyword>
<comment type="caution">
    <text evidence="10">The sequence shown here is derived from an EMBL/GenBank/DDBJ whole genome shotgun (WGS) entry which is preliminary data.</text>
</comment>
<evidence type="ECO:0000313" key="10">
    <source>
        <dbReference type="EMBL" id="GGM63866.1"/>
    </source>
</evidence>
<reference evidence="10" key="1">
    <citation type="journal article" date="2014" name="Int. J. Syst. Evol. Microbiol.">
        <title>Complete genome sequence of Corynebacterium casei LMG S-19264T (=DSM 44701T), isolated from a smear-ripened cheese.</title>
        <authorList>
            <consortium name="US DOE Joint Genome Institute (JGI-PGF)"/>
            <person name="Walter F."/>
            <person name="Albersmeier A."/>
            <person name="Kalinowski J."/>
            <person name="Ruckert C."/>
        </authorList>
    </citation>
    <scope>NUCLEOTIDE SEQUENCE</scope>
    <source>
        <strain evidence="10">JCM 16108</strain>
    </source>
</reference>
<gene>
    <name evidence="10" type="ORF">GCM10009017_12410</name>
    <name evidence="11" type="ORF">J2752_000504</name>
</gene>
<dbReference type="Gene3D" id="3.40.605.10">
    <property type="entry name" value="Aldehyde Dehydrogenase, Chain A, domain 1"/>
    <property type="match status" value="1"/>
</dbReference>
<evidence type="ECO:0000256" key="8">
    <source>
        <dbReference type="SAM" id="MobiDB-lite"/>
    </source>
</evidence>
<evidence type="ECO:0000259" key="9">
    <source>
        <dbReference type="Pfam" id="PF00171"/>
    </source>
</evidence>
<feature type="compositionally biased region" description="Acidic residues" evidence="8">
    <location>
        <begin position="505"/>
        <end position="523"/>
    </location>
</feature>